<gene>
    <name evidence="2" type="primary">sge1</name>
    <name evidence="2" type="ORF">LPJ53_006255</name>
</gene>
<proteinExistence type="predicted"/>
<evidence type="ECO:0000256" key="1">
    <source>
        <dbReference type="SAM" id="MobiDB-lite"/>
    </source>
</evidence>
<dbReference type="EMBL" id="JANBOJ010000604">
    <property type="protein sequence ID" value="KAJ1718864.1"/>
    <property type="molecule type" value="Genomic_DNA"/>
</dbReference>
<dbReference type="Proteomes" id="UP001149813">
    <property type="component" value="Unassembled WGS sequence"/>
</dbReference>
<protein>
    <submittedName>
        <fullName evidence="2">Global transcription regulator sge1</fullName>
    </submittedName>
</protein>
<evidence type="ECO:0000313" key="3">
    <source>
        <dbReference type="Proteomes" id="UP001149813"/>
    </source>
</evidence>
<evidence type="ECO:0000313" key="2">
    <source>
        <dbReference type="EMBL" id="KAJ1718864.1"/>
    </source>
</evidence>
<feature type="region of interest" description="Disordered" evidence="1">
    <location>
        <begin position="538"/>
        <end position="557"/>
    </location>
</feature>
<accession>A0A9W7XUQ1</accession>
<dbReference type="GO" id="GO:0003677">
    <property type="term" value="F:DNA binding"/>
    <property type="evidence" value="ECO:0007669"/>
    <property type="project" value="TreeGrafter"/>
</dbReference>
<feature type="compositionally biased region" description="Polar residues" evidence="1">
    <location>
        <begin position="437"/>
        <end position="449"/>
    </location>
</feature>
<feature type="compositionally biased region" description="Polar residues" evidence="1">
    <location>
        <begin position="538"/>
        <end position="551"/>
    </location>
</feature>
<reference evidence="2" key="1">
    <citation type="submission" date="2022-07" db="EMBL/GenBank/DDBJ databases">
        <title>Phylogenomic reconstructions and comparative analyses of Kickxellomycotina fungi.</title>
        <authorList>
            <person name="Reynolds N.K."/>
            <person name="Stajich J.E."/>
            <person name="Barry K."/>
            <person name="Grigoriev I.V."/>
            <person name="Crous P."/>
            <person name="Smith M.E."/>
        </authorList>
    </citation>
    <scope>NUCLEOTIDE SEQUENCE</scope>
    <source>
        <strain evidence="2">NBRC 32514</strain>
    </source>
</reference>
<organism evidence="2 3">
    <name type="scientific">Coemansia erecta</name>
    <dbReference type="NCBI Taxonomy" id="147472"/>
    <lineage>
        <taxon>Eukaryota</taxon>
        <taxon>Fungi</taxon>
        <taxon>Fungi incertae sedis</taxon>
        <taxon>Zoopagomycota</taxon>
        <taxon>Kickxellomycotina</taxon>
        <taxon>Kickxellomycetes</taxon>
        <taxon>Kickxellales</taxon>
        <taxon>Kickxellaceae</taxon>
        <taxon>Coemansia</taxon>
    </lineage>
</organism>
<dbReference type="Pfam" id="PF09729">
    <property type="entry name" value="Gti1_Pac2"/>
    <property type="match status" value="1"/>
</dbReference>
<dbReference type="PANTHER" id="PTHR28027">
    <property type="entry name" value="TRANSCRIPTIONAL REGULATOR MIT1"/>
    <property type="match status" value="1"/>
</dbReference>
<dbReference type="PANTHER" id="PTHR28027:SF2">
    <property type="entry name" value="TRANSCRIPTIONAL REGULATOR MIT1"/>
    <property type="match status" value="1"/>
</dbReference>
<comment type="caution">
    <text evidence="2">The sequence shown here is derived from an EMBL/GenBank/DDBJ whole genome shotgun (WGS) entry which is preliminary data.</text>
</comment>
<sequence>MVFAAAAAAAGFRRGNASYSALQADESVPLEIDPRMVIKSVVQAPAEVIIGGKDACFTVTGLHILNTKDALAVFEACRQGILPRVIRRLSEAEKKQIDDGTVIVFDEKEAKMKRWTDGRLWTPSRILGNFLVYRELEKKIQPNQEGAAELAKWQAKEKSPGVYGSNKGVFYPKEHGLIKRTISLAVPDDEEGYFEHINDKGIGHGSAKMPRVHQQHLVAYYHAETSFRTLTPDNIDELKLLRLPLPLLGIQRFRRPVKIEVSEDNQYDIHNSDAEEDMDESGRRIYKPGILTMAGLPGLAAPPSPQTDLLRTIMTPAMVSLPFGFSPSSASSVPPPTTQLGSLPHALPLAHSAHGYPSTVHPSVIDGSQYHDVTPSNLHARIAVQPMPLHKPSVINPNVINPNAMLAPASAYGPEISNYHSNVYTNGEGSGVHLGGSQRQQQPLDQNYSFGHHAPAALGSAGNDAMYSTHTALQLNHPQPPSPLMMISADAAHYGHNPPAMHTQMSSQMPAYMSELYNPLQTISSSSSSGNFDLMQHQDSAYESQHSQSAHTHTDRK</sequence>
<dbReference type="AlphaFoldDB" id="A0A9W7XUQ1"/>
<name>A0A9W7XUQ1_9FUNG</name>
<dbReference type="InterPro" id="IPR018608">
    <property type="entry name" value="Gti1/Pac2"/>
</dbReference>
<keyword evidence="3" id="KW-1185">Reference proteome</keyword>
<dbReference type="OrthoDB" id="5572844at2759"/>
<feature type="region of interest" description="Disordered" evidence="1">
    <location>
        <begin position="433"/>
        <end position="455"/>
    </location>
</feature>